<dbReference type="PROSITE" id="PS00626">
    <property type="entry name" value="RCC1_2"/>
    <property type="match status" value="2"/>
</dbReference>
<dbReference type="SUPFAM" id="SSF50985">
    <property type="entry name" value="RCC1/BLIP-II"/>
    <property type="match status" value="1"/>
</dbReference>
<dbReference type="GO" id="GO:0006511">
    <property type="term" value="P:ubiquitin-dependent protein catabolic process"/>
    <property type="evidence" value="ECO:0007669"/>
    <property type="project" value="TreeGrafter"/>
</dbReference>
<dbReference type="Pfam" id="PF00632">
    <property type="entry name" value="HECT"/>
    <property type="match status" value="1"/>
</dbReference>
<feature type="active site" description="Glycyl thioester intermediate" evidence="4">
    <location>
        <position position="1064"/>
    </location>
</feature>
<dbReference type="SMART" id="SM00119">
    <property type="entry name" value="HECTc"/>
    <property type="match status" value="1"/>
</dbReference>
<dbReference type="Gene3D" id="3.30.2410.10">
    <property type="entry name" value="Hect, E3 ligase catalytic domain"/>
    <property type="match status" value="1"/>
</dbReference>
<evidence type="ECO:0000256" key="5">
    <source>
        <dbReference type="PROSITE-ProRule" id="PRU00235"/>
    </source>
</evidence>
<dbReference type="InterPro" id="IPR035983">
    <property type="entry name" value="Hect_E3_ubiquitin_ligase"/>
</dbReference>
<dbReference type="InterPro" id="IPR000569">
    <property type="entry name" value="HECT_dom"/>
</dbReference>
<dbReference type="PANTHER" id="PTHR45622">
    <property type="entry name" value="UBIQUITIN-PROTEIN LIGASE E3A-RELATED"/>
    <property type="match status" value="1"/>
</dbReference>
<protein>
    <submittedName>
        <fullName evidence="9">Probable E3 ubiquitin-protein ligase HERC4</fullName>
    </submittedName>
</protein>
<keyword evidence="8" id="KW-1185">Reference proteome</keyword>
<dbReference type="PROSITE" id="PS50237">
    <property type="entry name" value="HECT"/>
    <property type="match status" value="1"/>
</dbReference>
<dbReference type="Proteomes" id="UP001318040">
    <property type="component" value="Chromosome 63"/>
</dbReference>
<dbReference type="Gene3D" id="2.130.10.30">
    <property type="entry name" value="Regulator of chromosome condensation 1/beta-lactamase-inhibitor protein II"/>
    <property type="match status" value="2"/>
</dbReference>
<evidence type="ECO:0000313" key="8">
    <source>
        <dbReference type="Proteomes" id="UP001318040"/>
    </source>
</evidence>
<dbReference type="Pfam" id="PF13540">
    <property type="entry name" value="RCC1_2"/>
    <property type="match status" value="1"/>
</dbReference>
<reference evidence="9" key="1">
    <citation type="submission" date="2025-08" db="UniProtKB">
        <authorList>
            <consortium name="RefSeq"/>
        </authorList>
    </citation>
    <scope>IDENTIFICATION</scope>
    <source>
        <tissue evidence="9">Sperm</tissue>
    </source>
</reference>
<evidence type="ECO:0000256" key="3">
    <source>
        <dbReference type="ARBA" id="ARBA00022786"/>
    </source>
</evidence>
<evidence type="ECO:0000313" key="9">
    <source>
        <dbReference type="RefSeq" id="XP_032833323.1"/>
    </source>
</evidence>
<dbReference type="GO" id="GO:0061630">
    <property type="term" value="F:ubiquitin protein ligase activity"/>
    <property type="evidence" value="ECO:0007669"/>
    <property type="project" value="TreeGrafter"/>
</dbReference>
<dbReference type="Gene3D" id="3.30.2160.10">
    <property type="entry name" value="Hect, E3 ligase catalytic domain"/>
    <property type="match status" value="1"/>
</dbReference>
<dbReference type="Pfam" id="PF00415">
    <property type="entry name" value="RCC1"/>
    <property type="match status" value="2"/>
</dbReference>
<feature type="region of interest" description="Disordered" evidence="6">
    <location>
        <begin position="1"/>
        <end position="34"/>
    </location>
</feature>
<organism evidence="8 9">
    <name type="scientific">Petromyzon marinus</name>
    <name type="common">Sea lamprey</name>
    <dbReference type="NCBI Taxonomy" id="7757"/>
    <lineage>
        <taxon>Eukaryota</taxon>
        <taxon>Metazoa</taxon>
        <taxon>Chordata</taxon>
        <taxon>Craniata</taxon>
        <taxon>Vertebrata</taxon>
        <taxon>Cyclostomata</taxon>
        <taxon>Hyperoartia</taxon>
        <taxon>Petromyzontiformes</taxon>
        <taxon>Petromyzontidae</taxon>
        <taxon>Petromyzon</taxon>
    </lineage>
</organism>
<name>A0AAJ7UBC4_PETMA</name>
<evidence type="ECO:0000256" key="6">
    <source>
        <dbReference type="SAM" id="MobiDB-lite"/>
    </source>
</evidence>
<keyword evidence="3 4" id="KW-0833">Ubl conjugation pathway</keyword>
<dbReference type="PANTHER" id="PTHR45622:SF76">
    <property type="entry name" value="HECT AND RLD DOMAIN CONTAINING E3 UBIQUITIN LIGASE 4, ISOFORM C"/>
    <property type="match status" value="1"/>
</dbReference>
<dbReference type="RefSeq" id="XP_032833323.1">
    <property type="nucleotide sequence ID" value="XM_032977432.1"/>
</dbReference>
<feature type="region of interest" description="Disordered" evidence="6">
    <location>
        <begin position="139"/>
        <end position="162"/>
    </location>
</feature>
<feature type="compositionally biased region" description="Basic residues" evidence="6">
    <location>
        <begin position="147"/>
        <end position="160"/>
    </location>
</feature>
<keyword evidence="1" id="KW-0808">Transferase</keyword>
<dbReference type="GO" id="GO:0016567">
    <property type="term" value="P:protein ubiquitination"/>
    <property type="evidence" value="ECO:0007669"/>
    <property type="project" value="TreeGrafter"/>
</dbReference>
<dbReference type="AlphaFoldDB" id="A0AAJ7UBC4"/>
<evidence type="ECO:0000259" key="7">
    <source>
        <dbReference type="PROSITE" id="PS50237"/>
    </source>
</evidence>
<evidence type="ECO:0000256" key="1">
    <source>
        <dbReference type="ARBA" id="ARBA00022679"/>
    </source>
</evidence>
<feature type="repeat" description="RCC1" evidence="5">
    <location>
        <begin position="263"/>
        <end position="314"/>
    </location>
</feature>
<keyword evidence="2" id="KW-0677">Repeat</keyword>
<feature type="repeat" description="RCC1" evidence="5">
    <location>
        <begin position="211"/>
        <end position="262"/>
    </location>
</feature>
<sequence>MDAACGATASTHERGGMAIPAATPNATSLPASGEGPPRLPALVCWRLDEASPSVARATPLFGVSAGGGRVAAACGGDQRLIVLAEDGTALECGVSGDGFQAVPAERLTQVSCGEHHAVALTGDGQLITWGGRDAPRATVDSQLAPKQWRKKSGKKNKRKPAVAQTTAAVAGDARSVSAPRPVNIVVDAFRRVTLVQVSCGAHHTLALSSASEVFAWGTNDRGQLGLGDKVPRSDPLHVVALCGIPLRALAAGAAHSLALTLTGGVFVWGANAHGQLGLDHLQDACEVVRLESLRARHVVQPSCGDRHTALLTKEGTVLILGGAAPPAAAAAPPAAHAGAAAAAATTTTEQLAHSSVVTECGISGISQIACSRFHTAALCATSRRIYLLATPQGPGEQGGTTELELGGVSPGGPAGTAGIIVRDIFAGGSRVYATCCSAEESRGDPTGTRAPGIFTVTPELSRKLMSKSTLRPVFERQMDVIFSSAACLNGSFLLSQRQSPDVSLGLNLEEAKQLLENLHTKQLSSKVSNLLCEFVVPSLEKLRPDEDSLRVLALLLLFPGTADSQKLTAPVIAKVVLLPDHLRKLFEEWLAHLPKPDFLRMLKASTNLLLDFLKKLGRGGEMKIPPGLKEFLQRLHEINKNSAEAVEDLHEPRLSEFISEMAAVAATPLANKTPKFMKHFLQKQMALLEVFVEFPFLLDSHGRITLFEWHVIHQLQHYSYLQNLYLLKIGQQPLDRPSLPLQIRRSNLLGDAVALLRIPLGTAVWLHLNVWFVGEAVAGPGVNAEFFLLFMEALVANKEIGFLTDRESNLLWFSEEDMQEVRLGQTPVSSADIYWALGVVCGLAVYNRVLIDFPFPLALYKKLLGVSPDLSDLLELSPRLGRSMTEILKDTNEHLEDTLCRTFTYQYEANGKVLTRELIPGGRSTMVTQRNKREYVERFVHHRFCSDAVQRKFERFESGFKSVCEVLRFRLLSPRELRDVAFGKASHDWPALEQGVLYVKGFSARHNTVKMFWEVFRELTDEQKKRFLIFVTGTDRVPLSGMNTLRITFSMAEDPEGLPQAHTCFRTFYLPAYGDKTDLRNKLSLALEQCFGFAPLE</sequence>
<evidence type="ECO:0000256" key="2">
    <source>
        <dbReference type="ARBA" id="ARBA00022737"/>
    </source>
</evidence>
<dbReference type="PRINTS" id="PR00633">
    <property type="entry name" value="RCCNDNSATION"/>
</dbReference>
<dbReference type="InterPro" id="IPR000408">
    <property type="entry name" value="Reg_chr_condens"/>
</dbReference>
<dbReference type="SUPFAM" id="SSF56204">
    <property type="entry name" value="Hect, E3 ligase catalytic domain"/>
    <property type="match status" value="1"/>
</dbReference>
<dbReference type="Gene3D" id="3.90.1750.10">
    <property type="entry name" value="Hect, E3 ligase catalytic domains"/>
    <property type="match status" value="1"/>
</dbReference>
<dbReference type="FunFam" id="3.30.2410.10:FF:000003">
    <property type="entry name" value="probable E3 ubiquitin-protein ligase HERC4 isoform X1"/>
    <property type="match status" value="1"/>
</dbReference>
<proteinExistence type="predicted"/>
<evidence type="ECO:0000256" key="4">
    <source>
        <dbReference type="PROSITE-ProRule" id="PRU00104"/>
    </source>
</evidence>
<dbReference type="InterPro" id="IPR009091">
    <property type="entry name" value="RCC1/BLIP-II"/>
</dbReference>
<feature type="domain" description="HECT" evidence="7">
    <location>
        <begin position="751"/>
        <end position="1096"/>
    </location>
</feature>
<dbReference type="KEGG" id="pmrn:116956022"/>
<gene>
    <name evidence="9" type="primary">LOC116956022</name>
</gene>
<dbReference type="PROSITE" id="PS50012">
    <property type="entry name" value="RCC1_3"/>
    <property type="match status" value="2"/>
</dbReference>
<accession>A0AAJ7UBC4</accession>
<dbReference type="GO" id="GO:0005737">
    <property type="term" value="C:cytoplasm"/>
    <property type="evidence" value="ECO:0007669"/>
    <property type="project" value="TreeGrafter"/>
</dbReference>
<dbReference type="InterPro" id="IPR051709">
    <property type="entry name" value="Ub-ligase/GTPase-reg"/>
</dbReference>